<dbReference type="GO" id="GO:0009055">
    <property type="term" value="F:electron transfer activity"/>
    <property type="evidence" value="ECO:0007669"/>
    <property type="project" value="InterPro"/>
</dbReference>
<keyword evidence="6 21" id="KW-0997">Cell inner membrane</keyword>
<evidence type="ECO:0000313" key="27">
    <source>
        <dbReference type="Proteomes" id="UP000293172"/>
    </source>
</evidence>
<reference evidence="26 27" key="1">
    <citation type="submission" date="2018-06" db="EMBL/GenBank/DDBJ databases">
        <title>Three novel Pseudomonas species isolated from symptomatic oak.</title>
        <authorList>
            <person name="Bueno-Gonzalez V."/>
            <person name="Brady C."/>
        </authorList>
    </citation>
    <scope>NUCLEOTIDE SEQUENCE [LARGE SCALE GENOMIC DNA]</scope>
    <source>
        <strain evidence="26 27">P6B</strain>
    </source>
</reference>
<dbReference type="NCBIfam" id="TIGR00782">
    <property type="entry name" value="ccoP"/>
    <property type="match status" value="1"/>
</dbReference>
<evidence type="ECO:0000256" key="19">
    <source>
        <dbReference type="ARBA" id="ARBA00054634"/>
    </source>
</evidence>
<evidence type="ECO:0000256" key="12">
    <source>
        <dbReference type="ARBA" id="ARBA00022781"/>
    </source>
</evidence>
<evidence type="ECO:0000256" key="15">
    <source>
        <dbReference type="ARBA" id="ARBA00023002"/>
    </source>
</evidence>
<keyword evidence="16 21" id="KW-0408">Iron</keyword>
<evidence type="ECO:0000256" key="9">
    <source>
        <dbReference type="ARBA" id="ARBA00022692"/>
    </source>
</evidence>
<dbReference type="InterPro" id="IPR050597">
    <property type="entry name" value="Cytochrome_c_Oxidase_Subunit"/>
</dbReference>
<dbReference type="Proteomes" id="UP000293172">
    <property type="component" value="Unassembled WGS sequence"/>
</dbReference>
<evidence type="ECO:0000256" key="24">
    <source>
        <dbReference type="SAM" id="Phobius"/>
    </source>
</evidence>
<comment type="cofactor">
    <cofactor evidence="21 23">
        <name>heme c</name>
        <dbReference type="ChEBI" id="CHEBI:61717"/>
    </cofactor>
    <text evidence="21 23">Binds 2 heme C groups per subunit.</text>
</comment>
<comment type="caution">
    <text evidence="26">The sequence shown here is derived from an EMBL/GenBank/DDBJ whole genome shotgun (WGS) entry which is preliminary data.</text>
</comment>
<dbReference type="PRINTS" id="PR00605">
    <property type="entry name" value="CYTCHROMECIC"/>
</dbReference>
<feature type="binding site" description="covalent" evidence="23">
    <location>
        <position position="258"/>
    </location>
    <ligand>
        <name>heme c</name>
        <dbReference type="ChEBI" id="CHEBI:61717"/>
        <label>2</label>
    </ligand>
</feature>
<dbReference type="PIRSF" id="PIRSF000006">
    <property type="entry name" value="Cbb3-Cox_fixP"/>
    <property type="match status" value="1"/>
</dbReference>
<keyword evidence="5 21" id="KW-1003">Cell membrane</keyword>
<evidence type="ECO:0000256" key="5">
    <source>
        <dbReference type="ARBA" id="ARBA00022475"/>
    </source>
</evidence>
<feature type="binding site" description="axial binding residue" evidence="22">
    <location>
        <position position="170"/>
    </location>
    <ligand>
        <name>heme c</name>
        <dbReference type="ChEBI" id="CHEBI:61717"/>
        <label>1</label>
    </ligand>
    <ligandPart>
        <name>Fe</name>
        <dbReference type="ChEBI" id="CHEBI:18248"/>
    </ligandPart>
</feature>
<feature type="binding site" description="axial binding residue" evidence="22">
    <location>
        <position position="209"/>
    </location>
    <ligand>
        <name>heme c</name>
        <dbReference type="ChEBI" id="CHEBI:61717"/>
        <label>2</label>
    </ligand>
    <ligandPart>
        <name>Fe</name>
        <dbReference type="ChEBI" id="CHEBI:18248"/>
    </ligandPart>
</feature>
<keyword evidence="13 21" id="KW-0249">Electron transport</keyword>
<dbReference type="InterPro" id="IPR038414">
    <property type="entry name" value="CcoP_N_sf"/>
</dbReference>
<keyword evidence="11" id="KW-0677">Repeat</keyword>
<dbReference type="Pfam" id="PF13442">
    <property type="entry name" value="Cytochrome_CBB3"/>
    <property type="match status" value="2"/>
</dbReference>
<evidence type="ECO:0000256" key="22">
    <source>
        <dbReference type="PIRSR" id="PIRSR000006-1"/>
    </source>
</evidence>
<dbReference type="OrthoDB" id="9811281at2"/>
<evidence type="ECO:0000256" key="7">
    <source>
        <dbReference type="ARBA" id="ARBA00022617"/>
    </source>
</evidence>
<evidence type="ECO:0000256" key="17">
    <source>
        <dbReference type="ARBA" id="ARBA00023065"/>
    </source>
</evidence>
<evidence type="ECO:0000256" key="18">
    <source>
        <dbReference type="ARBA" id="ARBA00023136"/>
    </source>
</evidence>
<keyword evidence="17 21" id="KW-0406">Ion transport</keyword>
<dbReference type="GO" id="GO:0005506">
    <property type="term" value="F:iron ion binding"/>
    <property type="evidence" value="ECO:0007669"/>
    <property type="project" value="InterPro"/>
</dbReference>
<dbReference type="Gene3D" id="1.10.760.10">
    <property type="entry name" value="Cytochrome c-like domain"/>
    <property type="match status" value="2"/>
</dbReference>
<dbReference type="InterPro" id="IPR032858">
    <property type="entry name" value="CcoP_N"/>
</dbReference>
<evidence type="ECO:0000256" key="4">
    <source>
        <dbReference type="ARBA" id="ARBA00022448"/>
    </source>
</evidence>
<evidence type="ECO:0000256" key="6">
    <source>
        <dbReference type="ARBA" id="ARBA00022519"/>
    </source>
</evidence>
<keyword evidence="10 21" id="KW-0479">Metal-binding</keyword>
<evidence type="ECO:0000256" key="2">
    <source>
        <dbReference type="ARBA" id="ARBA00004673"/>
    </source>
</evidence>
<dbReference type="AlphaFoldDB" id="A0A4Q9QVM3"/>
<accession>A0A4Q9QVM3</accession>
<dbReference type="PROSITE" id="PS51007">
    <property type="entry name" value="CYTC"/>
    <property type="match status" value="2"/>
</dbReference>
<evidence type="ECO:0000313" key="26">
    <source>
        <dbReference type="EMBL" id="TBU86186.1"/>
    </source>
</evidence>
<keyword evidence="18 21" id="KW-0472">Membrane</keyword>
<evidence type="ECO:0000256" key="16">
    <source>
        <dbReference type="ARBA" id="ARBA00023004"/>
    </source>
</evidence>
<dbReference type="PANTHER" id="PTHR33751">
    <property type="entry name" value="CBB3-TYPE CYTOCHROME C OXIDASE SUBUNIT FIXP"/>
    <property type="match status" value="1"/>
</dbReference>
<comment type="subunit">
    <text evidence="20">Component of the cbb3-type cytochrome c oxidase at least composed of CcoN, CcoO, CcoQ and CcoP.</text>
</comment>
<proteinExistence type="inferred from homology"/>
<comment type="similarity">
    <text evidence="3 21">Belongs to the CcoP / FixP family.</text>
</comment>
<dbReference type="GO" id="GO:0020037">
    <property type="term" value="F:heme binding"/>
    <property type="evidence" value="ECO:0007669"/>
    <property type="project" value="InterPro"/>
</dbReference>
<keyword evidence="14 24" id="KW-1133">Transmembrane helix</keyword>
<evidence type="ECO:0000256" key="20">
    <source>
        <dbReference type="ARBA" id="ARBA00063356"/>
    </source>
</evidence>
<dbReference type="UniPathway" id="UPA00705"/>
<dbReference type="GO" id="GO:0006119">
    <property type="term" value="P:oxidative phosphorylation"/>
    <property type="evidence" value="ECO:0007669"/>
    <property type="project" value="UniProtKB-UniPathway"/>
</dbReference>
<comment type="pathway">
    <text evidence="2 21">Energy metabolism; oxidative phosphorylation.</text>
</comment>
<comment type="function">
    <text evidence="19">C-type cytochrome. Part of the cbb3-type cytochrome c oxidase complex. CcoP subunit is required for transferring electrons from donor cytochrome c via its heme groups to CcoO subunit. From there, electrons are shuttled to the catalytic binuclear center of CcoN subunit where oxygen reduction takes place. The complex also functions as a proton pump.</text>
</comment>
<keyword evidence="4 21" id="KW-0813">Transport</keyword>
<feature type="binding site" description="covalent" evidence="23">
    <location>
        <position position="169"/>
    </location>
    <ligand>
        <name>heme c</name>
        <dbReference type="ChEBI" id="CHEBI:61717"/>
        <label>1</label>
    </ligand>
</feature>
<feature type="binding site" description="covalent" evidence="23">
    <location>
        <position position="255"/>
    </location>
    <ligand>
        <name>heme c</name>
        <dbReference type="ChEBI" id="CHEBI:61717"/>
        <label>2</label>
    </ligand>
</feature>
<dbReference type="InterPro" id="IPR008168">
    <property type="entry name" value="Cyt_C_IC"/>
</dbReference>
<dbReference type="FunFam" id="1.10.760.10:FF:000015">
    <property type="entry name" value="Cbb3-type cytochrome c oxidase subunit"/>
    <property type="match status" value="1"/>
</dbReference>
<dbReference type="GO" id="GO:1902600">
    <property type="term" value="P:proton transmembrane transport"/>
    <property type="evidence" value="ECO:0007669"/>
    <property type="project" value="UniProtKB-KW"/>
</dbReference>
<keyword evidence="8 21" id="KW-0679">Respiratory chain</keyword>
<keyword evidence="12 21" id="KW-0375">Hydrogen ion transport</keyword>
<dbReference type="SUPFAM" id="SSF46626">
    <property type="entry name" value="Cytochrome c"/>
    <property type="match status" value="2"/>
</dbReference>
<evidence type="ECO:0000259" key="25">
    <source>
        <dbReference type="PROSITE" id="PS51007"/>
    </source>
</evidence>
<keyword evidence="9 24" id="KW-0812">Transmembrane</keyword>
<evidence type="ECO:0000256" key="14">
    <source>
        <dbReference type="ARBA" id="ARBA00022989"/>
    </source>
</evidence>
<dbReference type="Gene3D" id="6.10.280.130">
    <property type="match status" value="1"/>
</dbReference>
<evidence type="ECO:0000256" key="1">
    <source>
        <dbReference type="ARBA" id="ARBA00004429"/>
    </source>
</evidence>
<feature type="transmembrane region" description="Helical" evidence="24">
    <location>
        <begin position="6"/>
        <end position="25"/>
    </location>
</feature>
<dbReference type="InterPro" id="IPR036909">
    <property type="entry name" value="Cyt_c-like_dom_sf"/>
</dbReference>
<evidence type="ECO:0000256" key="11">
    <source>
        <dbReference type="ARBA" id="ARBA00022737"/>
    </source>
</evidence>
<dbReference type="InterPro" id="IPR004678">
    <property type="entry name" value="Cyt_c_oxidase_cbb3_su3"/>
</dbReference>
<dbReference type="InterPro" id="IPR009056">
    <property type="entry name" value="Cyt_c-like_dom"/>
</dbReference>
<dbReference type="GO" id="GO:0005886">
    <property type="term" value="C:plasma membrane"/>
    <property type="evidence" value="ECO:0007669"/>
    <property type="project" value="UniProtKB-SubCell"/>
</dbReference>
<dbReference type="GO" id="GO:0016491">
    <property type="term" value="F:oxidoreductase activity"/>
    <property type="evidence" value="ECO:0007669"/>
    <property type="project" value="UniProtKB-KW"/>
</dbReference>
<gene>
    <name evidence="26" type="primary">ccoP</name>
    <name evidence="26" type="ORF">DNK44_23695</name>
</gene>
<keyword evidence="15 21" id="KW-0560">Oxidoreductase</keyword>
<sequence>MSTFWSWYVALLSLGTLAAMAWLIFATRRGQRPDATEQTVGHSFDGIEEYDNPLPRWWFLLFVGTLLFALVYLLLYPGLGNFRGLLPGYAYLDNQARTPFATDVQVAAGERRNDGWSSVHQWEKEMARADALYGPIFARYAAMPIAEVAKDEQALKMGGRLFASNCSVCHGSDAKGAYGFPNLSDADWLYGGDPETIKTSIMQGRQGVMPAWLEVLREDGIRNVTGYVRSLSGLNNPDDIPLDMAAGEQIYATTCAACHGPEGQGMQALGAPNLTDRVWLYGSSFAQIQQTLRHGRNGQMPAQKDFLGNDKVHLLAAYVYSLSQSPDVEAHDGAETAD</sequence>
<evidence type="ECO:0000256" key="13">
    <source>
        <dbReference type="ARBA" id="ARBA00022982"/>
    </source>
</evidence>
<dbReference type="RefSeq" id="WP_131199234.1">
    <property type="nucleotide sequence ID" value="NZ_QJUL01000055.1"/>
</dbReference>
<dbReference type="EMBL" id="QJUL01000055">
    <property type="protein sequence ID" value="TBU86186.1"/>
    <property type="molecule type" value="Genomic_DNA"/>
</dbReference>
<feature type="transmembrane region" description="Helical" evidence="24">
    <location>
        <begin position="57"/>
        <end position="76"/>
    </location>
</feature>
<organism evidence="26 27">
    <name type="scientific">Phytopseudomonas dryadis</name>
    <dbReference type="NCBI Taxonomy" id="2487520"/>
    <lineage>
        <taxon>Bacteria</taxon>
        <taxon>Pseudomonadati</taxon>
        <taxon>Pseudomonadota</taxon>
        <taxon>Gammaproteobacteria</taxon>
        <taxon>Pseudomonadales</taxon>
        <taxon>Pseudomonadaceae</taxon>
        <taxon>Phytopseudomonas</taxon>
    </lineage>
</organism>
<name>A0A4Q9QVM3_9GAMM</name>
<dbReference type="PANTHER" id="PTHR33751:SF1">
    <property type="entry name" value="CBB3-TYPE CYTOCHROME C OXIDASE SUBUNIT FIXP"/>
    <property type="match status" value="1"/>
</dbReference>
<dbReference type="FunFam" id="1.10.760.10:FF:000013">
    <property type="entry name" value="Cbb3-type cytochrome c oxidase subunit"/>
    <property type="match status" value="1"/>
</dbReference>
<evidence type="ECO:0000256" key="3">
    <source>
        <dbReference type="ARBA" id="ARBA00006113"/>
    </source>
</evidence>
<evidence type="ECO:0000256" key="8">
    <source>
        <dbReference type="ARBA" id="ARBA00022660"/>
    </source>
</evidence>
<feature type="domain" description="Cytochrome c" evidence="25">
    <location>
        <begin position="153"/>
        <end position="232"/>
    </location>
</feature>
<keyword evidence="7 21" id="KW-0349">Heme</keyword>
<comment type="subcellular location">
    <subcellularLocation>
        <location evidence="1">Cell inner membrane</location>
        <topology evidence="1">Multi-pass membrane protein</topology>
    </subcellularLocation>
</comment>
<feature type="binding site" description="axial binding residue" evidence="22">
    <location>
        <position position="300"/>
    </location>
    <ligand>
        <name>heme c</name>
        <dbReference type="ChEBI" id="CHEBI:61717"/>
        <label>1</label>
    </ligand>
    <ligandPart>
        <name>Fe</name>
        <dbReference type="ChEBI" id="CHEBI:18248"/>
    </ligandPart>
</feature>
<evidence type="ECO:0000256" key="10">
    <source>
        <dbReference type="ARBA" id="ARBA00022723"/>
    </source>
</evidence>
<feature type="binding site" description="axial binding residue" evidence="22">
    <location>
        <position position="259"/>
    </location>
    <ligand>
        <name>heme c</name>
        <dbReference type="ChEBI" id="CHEBI:61717"/>
        <label>2</label>
    </ligand>
    <ligandPart>
        <name>Fe</name>
        <dbReference type="ChEBI" id="CHEBI:18248"/>
    </ligandPart>
</feature>
<protein>
    <recommendedName>
        <fullName evidence="21">Cbb3-type cytochrome c oxidase subunit</fullName>
    </recommendedName>
</protein>
<evidence type="ECO:0000256" key="23">
    <source>
        <dbReference type="PIRSR" id="PIRSR000006-2"/>
    </source>
</evidence>
<evidence type="ECO:0000256" key="21">
    <source>
        <dbReference type="PIRNR" id="PIRNR000006"/>
    </source>
</evidence>
<feature type="domain" description="Cytochrome c" evidence="25">
    <location>
        <begin position="242"/>
        <end position="323"/>
    </location>
</feature>
<dbReference type="Pfam" id="PF14715">
    <property type="entry name" value="FixP_N"/>
    <property type="match status" value="1"/>
</dbReference>
<feature type="binding site" description="covalent" evidence="23">
    <location>
        <position position="166"/>
    </location>
    <ligand>
        <name>heme c</name>
        <dbReference type="ChEBI" id="CHEBI:61717"/>
        <label>1</label>
    </ligand>
</feature>